<keyword evidence="4" id="KW-1185">Reference proteome</keyword>
<keyword evidence="1" id="KW-1133">Transmembrane helix</keyword>
<dbReference type="AlphaFoldDB" id="A0A518G3R0"/>
<dbReference type="RefSeq" id="WP_145075965.1">
    <property type="nucleotide sequence ID" value="NZ_CP036298.1"/>
</dbReference>
<reference evidence="3 4" key="1">
    <citation type="submission" date="2019-02" db="EMBL/GenBank/DDBJ databases">
        <title>Deep-cultivation of Planctomycetes and their phenomic and genomic characterization uncovers novel biology.</title>
        <authorList>
            <person name="Wiegand S."/>
            <person name="Jogler M."/>
            <person name="Boedeker C."/>
            <person name="Pinto D."/>
            <person name="Vollmers J."/>
            <person name="Rivas-Marin E."/>
            <person name="Kohn T."/>
            <person name="Peeters S.H."/>
            <person name="Heuer A."/>
            <person name="Rast P."/>
            <person name="Oberbeckmann S."/>
            <person name="Bunk B."/>
            <person name="Jeske O."/>
            <person name="Meyerdierks A."/>
            <person name="Storesund J.E."/>
            <person name="Kallscheuer N."/>
            <person name="Luecker S."/>
            <person name="Lage O.M."/>
            <person name="Pohl T."/>
            <person name="Merkel B.J."/>
            <person name="Hornburger P."/>
            <person name="Mueller R.-W."/>
            <person name="Bruemmer F."/>
            <person name="Labrenz M."/>
            <person name="Spormann A.M."/>
            <person name="Op den Camp H."/>
            <person name="Overmann J."/>
            <person name="Amann R."/>
            <person name="Jetten M.S.M."/>
            <person name="Mascher T."/>
            <person name="Medema M.H."/>
            <person name="Devos D.P."/>
            <person name="Kaster A.-K."/>
            <person name="Ovreas L."/>
            <person name="Rohde M."/>
            <person name="Galperin M.Y."/>
            <person name="Jogler C."/>
        </authorList>
    </citation>
    <scope>NUCLEOTIDE SEQUENCE [LARGE SCALE GENOMIC DNA]</scope>
    <source>
        <strain evidence="3 4">Q31a</strain>
    </source>
</reference>
<dbReference type="OrthoDB" id="288063at2"/>
<evidence type="ECO:0000313" key="3">
    <source>
        <dbReference type="EMBL" id="QDV23233.1"/>
    </source>
</evidence>
<feature type="transmembrane region" description="Helical" evidence="1">
    <location>
        <begin position="123"/>
        <end position="143"/>
    </location>
</feature>
<proteinExistence type="predicted"/>
<keyword evidence="1" id="KW-0812">Transmembrane</keyword>
<accession>A0A518G3R0</accession>
<evidence type="ECO:0000256" key="1">
    <source>
        <dbReference type="SAM" id="Phobius"/>
    </source>
</evidence>
<dbReference type="Pfam" id="PF03703">
    <property type="entry name" value="bPH_2"/>
    <property type="match status" value="1"/>
</dbReference>
<evidence type="ECO:0000259" key="2">
    <source>
        <dbReference type="Pfam" id="PF03703"/>
    </source>
</evidence>
<keyword evidence="1" id="KW-0472">Membrane</keyword>
<feature type="domain" description="YdbS-like PH" evidence="2">
    <location>
        <begin position="148"/>
        <end position="210"/>
    </location>
</feature>
<sequence length="229" mass="25468">MQLLTAQCPYCGRDVETTIAHTAEPIICPKCEKPFEMEIPTAEVTSVREVEADETQKIIATEPEERTLFRVHPVVFRARPLGSMVVLMVTVAAIYGLWRSLAGDAPSREPELLGSTTLASIDWLLWISVAGLIAVAGILFYWFTLSYSTTLTITDSRTIYKQGILSRDASEVQHDDVRNIQLDQSLFQRLMRIGQIGISSSGQDDLEIVASRISSPGLIVETIRQNQRS</sequence>
<feature type="transmembrane region" description="Helical" evidence="1">
    <location>
        <begin position="80"/>
        <end position="98"/>
    </location>
</feature>
<name>A0A518G3R0_9BACT</name>
<gene>
    <name evidence="3" type="ORF">Q31a_15310</name>
</gene>
<evidence type="ECO:0000313" key="4">
    <source>
        <dbReference type="Proteomes" id="UP000318017"/>
    </source>
</evidence>
<organism evidence="3 4">
    <name type="scientific">Aureliella helgolandensis</name>
    <dbReference type="NCBI Taxonomy" id="2527968"/>
    <lineage>
        <taxon>Bacteria</taxon>
        <taxon>Pseudomonadati</taxon>
        <taxon>Planctomycetota</taxon>
        <taxon>Planctomycetia</taxon>
        <taxon>Pirellulales</taxon>
        <taxon>Pirellulaceae</taxon>
        <taxon>Aureliella</taxon>
    </lineage>
</organism>
<protein>
    <submittedName>
        <fullName evidence="3">Bacterial membrane flanked domain protein</fullName>
    </submittedName>
</protein>
<dbReference type="PANTHER" id="PTHR37938:SF1">
    <property type="entry name" value="BLL0215 PROTEIN"/>
    <property type="match status" value="1"/>
</dbReference>
<dbReference type="InterPro" id="IPR005182">
    <property type="entry name" value="YdbS-like_PH"/>
</dbReference>
<dbReference type="KEGG" id="ahel:Q31a_15310"/>
<dbReference type="EMBL" id="CP036298">
    <property type="protein sequence ID" value="QDV23233.1"/>
    <property type="molecule type" value="Genomic_DNA"/>
</dbReference>
<dbReference type="Proteomes" id="UP000318017">
    <property type="component" value="Chromosome"/>
</dbReference>
<dbReference type="PANTHER" id="PTHR37938">
    <property type="entry name" value="BLL0215 PROTEIN"/>
    <property type="match status" value="1"/>
</dbReference>